<feature type="transmembrane region" description="Helical" evidence="2">
    <location>
        <begin position="142"/>
        <end position="163"/>
    </location>
</feature>
<feature type="compositionally biased region" description="Polar residues" evidence="1">
    <location>
        <begin position="8"/>
        <end position="26"/>
    </location>
</feature>
<keyword evidence="2" id="KW-0812">Transmembrane</keyword>
<keyword evidence="2" id="KW-0472">Membrane</keyword>
<dbReference type="AlphaFoldDB" id="A0AAD9EC64"/>
<protein>
    <submittedName>
        <fullName evidence="3">Uncharacterized protein</fullName>
    </submittedName>
</protein>
<evidence type="ECO:0000256" key="2">
    <source>
        <dbReference type="SAM" id="Phobius"/>
    </source>
</evidence>
<keyword evidence="2" id="KW-1133">Transmembrane helix</keyword>
<dbReference type="EMBL" id="JAQOWY010000372">
    <property type="protein sequence ID" value="KAK1843180.1"/>
    <property type="molecule type" value="Genomic_DNA"/>
</dbReference>
<comment type="caution">
    <text evidence="3">The sequence shown here is derived from an EMBL/GenBank/DDBJ whole genome shotgun (WGS) entry which is preliminary data.</text>
</comment>
<dbReference type="Proteomes" id="UP001243330">
    <property type="component" value="Unassembled WGS sequence"/>
</dbReference>
<gene>
    <name evidence="3" type="ORF">CCHR01_14174</name>
</gene>
<sequence length="206" mass="22626">MTRHPNPDLQTPVTSPTPPDISTNLHQKPPSCNPKMATHSDYNDIKTTAKDSAVGVYNYGQRQINRVVSFDTRQRAYSNVSNFAQERPLLFAFIVAQAIFSSLPIIVFSTFAVSTIVFALGAAVIFALFWVGVALLVLVPTLFFTCSVGILVWTWAAGSYLLARWLYEMSPVSAKGGLEVETPNGQKFVVGKDEDGFEAHKVKGRP</sequence>
<reference evidence="3" key="1">
    <citation type="submission" date="2023-01" db="EMBL/GenBank/DDBJ databases">
        <title>Colletotrichum chrysophilum M932 genome sequence.</title>
        <authorList>
            <person name="Baroncelli R."/>
        </authorList>
    </citation>
    <scope>NUCLEOTIDE SEQUENCE</scope>
    <source>
        <strain evidence="3">M932</strain>
    </source>
</reference>
<name>A0AAD9EC64_9PEZI</name>
<feature type="transmembrane region" description="Helical" evidence="2">
    <location>
        <begin position="115"/>
        <end position="136"/>
    </location>
</feature>
<evidence type="ECO:0000313" key="3">
    <source>
        <dbReference type="EMBL" id="KAK1843180.1"/>
    </source>
</evidence>
<feature type="region of interest" description="Disordered" evidence="1">
    <location>
        <begin position="1"/>
        <end position="34"/>
    </location>
</feature>
<dbReference type="Pfam" id="PF16015">
    <property type="entry name" value="Promethin"/>
    <property type="match status" value="1"/>
</dbReference>
<proteinExistence type="predicted"/>
<keyword evidence="4" id="KW-1185">Reference proteome</keyword>
<evidence type="ECO:0000256" key="1">
    <source>
        <dbReference type="SAM" id="MobiDB-lite"/>
    </source>
</evidence>
<feature type="transmembrane region" description="Helical" evidence="2">
    <location>
        <begin position="89"/>
        <end position="108"/>
    </location>
</feature>
<organism evidence="3 4">
    <name type="scientific">Colletotrichum chrysophilum</name>
    <dbReference type="NCBI Taxonomy" id="1836956"/>
    <lineage>
        <taxon>Eukaryota</taxon>
        <taxon>Fungi</taxon>
        <taxon>Dikarya</taxon>
        <taxon>Ascomycota</taxon>
        <taxon>Pezizomycotina</taxon>
        <taxon>Sordariomycetes</taxon>
        <taxon>Hypocreomycetidae</taxon>
        <taxon>Glomerellales</taxon>
        <taxon>Glomerellaceae</taxon>
        <taxon>Colletotrichum</taxon>
        <taxon>Colletotrichum gloeosporioides species complex</taxon>
    </lineage>
</organism>
<accession>A0AAD9EC64</accession>
<evidence type="ECO:0000313" key="4">
    <source>
        <dbReference type="Proteomes" id="UP001243330"/>
    </source>
</evidence>